<organism evidence="1">
    <name type="scientific">Streptococcus pneumoniae</name>
    <dbReference type="NCBI Taxonomy" id="1313"/>
    <lineage>
        <taxon>Bacteria</taxon>
        <taxon>Bacillati</taxon>
        <taxon>Bacillota</taxon>
        <taxon>Bacilli</taxon>
        <taxon>Lactobacillales</taxon>
        <taxon>Streptococcaceae</taxon>
        <taxon>Streptococcus</taxon>
    </lineage>
</organism>
<dbReference type="AlphaFoldDB" id="A0A4J1SD13"/>
<proteinExistence type="predicted"/>
<protein>
    <submittedName>
        <fullName evidence="1">IS861, transposase OrfA</fullName>
    </submittedName>
</protein>
<sequence length="58" mass="6961">MSLIYSSVKKDFLYWNVLIFIMELPNDVKIQFYELRKKVQSFNQLSKRFGMDISGYGM</sequence>
<accession>A0A4J1SD13</accession>
<name>A0A4J1SD13_STREE</name>
<evidence type="ECO:0000313" key="1">
    <source>
        <dbReference type="EMBL" id="VNP17632.1"/>
    </source>
</evidence>
<dbReference type="EMBL" id="CAATGD010000002">
    <property type="protein sequence ID" value="VNP17632.1"/>
    <property type="molecule type" value="Genomic_DNA"/>
</dbReference>
<dbReference type="RefSeq" id="WP_193219127.1">
    <property type="nucleotide sequence ID" value="NZ_CLDY01000003.1"/>
</dbReference>
<gene>
    <name evidence="1" type="ORF">SAMEA3353533_00591</name>
</gene>
<reference evidence="1" key="1">
    <citation type="submission" date="2019-04" db="EMBL/GenBank/DDBJ databases">
        <authorList>
            <consortium name="Pathogen Informatics"/>
        </authorList>
    </citation>
    <scope>NUCLEOTIDE SEQUENCE</scope>
    <source>
        <strain evidence="1">GPSC126</strain>
    </source>
</reference>